<feature type="domain" description="Major facilitator superfamily (MFS) profile" evidence="7">
    <location>
        <begin position="20"/>
        <end position="396"/>
    </location>
</feature>
<evidence type="ECO:0000313" key="9">
    <source>
        <dbReference type="Proteomes" id="UP000236723"/>
    </source>
</evidence>
<feature type="transmembrane region" description="Helical" evidence="6">
    <location>
        <begin position="87"/>
        <end position="107"/>
    </location>
</feature>
<evidence type="ECO:0000256" key="1">
    <source>
        <dbReference type="ARBA" id="ARBA00004651"/>
    </source>
</evidence>
<evidence type="ECO:0000259" key="7">
    <source>
        <dbReference type="PROSITE" id="PS50850"/>
    </source>
</evidence>
<feature type="transmembrane region" description="Helical" evidence="6">
    <location>
        <begin position="147"/>
        <end position="168"/>
    </location>
</feature>
<reference evidence="9" key="1">
    <citation type="submission" date="2016-10" db="EMBL/GenBank/DDBJ databases">
        <authorList>
            <person name="Varghese N."/>
            <person name="Submissions S."/>
        </authorList>
    </citation>
    <scope>NUCLEOTIDE SEQUENCE [LARGE SCALE GENOMIC DNA]</scope>
    <source>
        <strain evidence="9">DSM 43163</strain>
    </source>
</reference>
<proteinExistence type="predicted"/>
<dbReference type="InterPro" id="IPR020846">
    <property type="entry name" value="MFS_dom"/>
</dbReference>
<accession>A0A1H6CAU3</accession>
<dbReference type="InterPro" id="IPR011701">
    <property type="entry name" value="MFS"/>
</dbReference>
<dbReference type="Pfam" id="PF07690">
    <property type="entry name" value="MFS_1"/>
    <property type="match status" value="1"/>
</dbReference>
<organism evidence="8 9">
    <name type="scientific">Thermomonospora echinospora</name>
    <dbReference type="NCBI Taxonomy" id="1992"/>
    <lineage>
        <taxon>Bacteria</taxon>
        <taxon>Bacillati</taxon>
        <taxon>Actinomycetota</taxon>
        <taxon>Actinomycetes</taxon>
        <taxon>Streptosporangiales</taxon>
        <taxon>Thermomonosporaceae</taxon>
        <taxon>Thermomonospora</taxon>
    </lineage>
</organism>
<dbReference type="GO" id="GO:0022857">
    <property type="term" value="F:transmembrane transporter activity"/>
    <property type="evidence" value="ECO:0007669"/>
    <property type="project" value="InterPro"/>
</dbReference>
<feature type="transmembrane region" description="Helical" evidence="6">
    <location>
        <begin position="309"/>
        <end position="331"/>
    </location>
</feature>
<feature type="transmembrane region" description="Helical" evidence="6">
    <location>
        <begin position="252"/>
        <end position="273"/>
    </location>
</feature>
<evidence type="ECO:0000256" key="6">
    <source>
        <dbReference type="SAM" id="Phobius"/>
    </source>
</evidence>
<feature type="transmembrane region" description="Helical" evidence="6">
    <location>
        <begin position="218"/>
        <end position="240"/>
    </location>
</feature>
<evidence type="ECO:0000256" key="4">
    <source>
        <dbReference type="ARBA" id="ARBA00022989"/>
    </source>
</evidence>
<evidence type="ECO:0000313" key="8">
    <source>
        <dbReference type="EMBL" id="SEG69775.1"/>
    </source>
</evidence>
<dbReference type="AlphaFoldDB" id="A0A1H6CAU3"/>
<dbReference type="Proteomes" id="UP000236723">
    <property type="component" value="Unassembled WGS sequence"/>
</dbReference>
<dbReference type="SUPFAM" id="SSF103473">
    <property type="entry name" value="MFS general substrate transporter"/>
    <property type="match status" value="1"/>
</dbReference>
<feature type="transmembrane region" description="Helical" evidence="6">
    <location>
        <begin position="174"/>
        <end position="197"/>
    </location>
</feature>
<dbReference type="PANTHER" id="PTHR43124">
    <property type="entry name" value="PURINE EFFLUX PUMP PBUE"/>
    <property type="match status" value="1"/>
</dbReference>
<feature type="transmembrane region" description="Helical" evidence="6">
    <location>
        <begin position="368"/>
        <end position="389"/>
    </location>
</feature>
<keyword evidence="4 6" id="KW-1133">Transmembrane helix</keyword>
<feature type="transmembrane region" description="Helical" evidence="6">
    <location>
        <begin position="343"/>
        <end position="362"/>
    </location>
</feature>
<dbReference type="EMBL" id="FNVO01000009">
    <property type="protein sequence ID" value="SEG69775.1"/>
    <property type="molecule type" value="Genomic_DNA"/>
</dbReference>
<protein>
    <submittedName>
        <fullName evidence="8">Predicted arabinose efflux permease, MFS family</fullName>
    </submittedName>
</protein>
<name>A0A1H6CAU3_9ACTN</name>
<keyword evidence="3 6" id="KW-0812">Transmembrane</keyword>
<evidence type="ECO:0000256" key="5">
    <source>
        <dbReference type="ARBA" id="ARBA00023136"/>
    </source>
</evidence>
<comment type="subcellular location">
    <subcellularLocation>
        <location evidence="1">Cell membrane</location>
        <topology evidence="1">Multi-pass membrane protein</topology>
    </subcellularLocation>
</comment>
<evidence type="ECO:0000256" key="3">
    <source>
        <dbReference type="ARBA" id="ARBA00022692"/>
    </source>
</evidence>
<gene>
    <name evidence="8" type="ORF">SAMN04489712_109114</name>
</gene>
<dbReference type="GO" id="GO:0005886">
    <property type="term" value="C:plasma membrane"/>
    <property type="evidence" value="ECO:0007669"/>
    <property type="project" value="UniProtKB-SubCell"/>
</dbReference>
<feature type="transmembrane region" description="Helical" evidence="6">
    <location>
        <begin position="58"/>
        <end position="80"/>
    </location>
</feature>
<dbReference type="PANTHER" id="PTHR43124:SF3">
    <property type="entry name" value="CHLORAMPHENICOL EFFLUX PUMP RV0191"/>
    <property type="match status" value="1"/>
</dbReference>
<feature type="transmembrane region" description="Helical" evidence="6">
    <location>
        <begin position="280"/>
        <end position="303"/>
    </location>
</feature>
<dbReference type="CDD" id="cd17324">
    <property type="entry name" value="MFS_NepI_like"/>
    <property type="match status" value="1"/>
</dbReference>
<dbReference type="PROSITE" id="PS50850">
    <property type="entry name" value="MFS"/>
    <property type="match status" value="1"/>
</dbReference>
<dbReference type="InterPro" id="IPR050189">
    <property type="entry name" value="MFS_Efflux_Transporters"/>
</dbReference>
<keyword evidence="2" id="KW-1003">Cell membrane</keyword>
<evidence type="ECO:0000256" key="2">
    <source>
        <dbReference type="ARBA" id="ARBA00022475"/>
    </source>
</evidence>
<feature type="transmembrane region" description="Helical" evidence="6">
    <location>
        <begin position="113"/>
        <end position="135"/>
    </location>
</feature>
<keyword evidence="5 6" id="KW-0472">Membrane</keyword>
<dbReference type="Gene3D" id="1.20.1250.20">
    <property type="entry name" value="MFS general substrate transporter like domains"/>
    <property type="match status" value="1"/>
</dbReference>
<keyword evidence="9" id="KW-1185">Reference proteome</keyword>
<sequence length="397" mass="39776">MIVDRLAIMTETTLAPVGVARWTAVAALFLGTFSLVTSEMLPVGLLTEMGADLNASDGVTGLVMTACGVVGGLSAPLLVTWRADRRLVLTGALGVLAVANLVAALAPNIVVLLAARLLAGLSFGGFWALAAGMAVRLVPAASVPRATAIILSGVSLASVVGVPAGTLLGDATSWRVATGVLGVLCMAVLAVLAFVLPPLPATQTLRLGDFPALLARPAVRACLGGLALVVVAHFASFTYVRPVLEDISGVDAGLVGTLLLVYGVAGVAGNFAVGALIPRLPYGATILAPALLAAAVLAIPLAGAGTGRAALLLAVWGVGYGAVPVVFQSWIMREAPDATEAGSAMVVTGFQVSIAFGSLLGGRMVDGISLTSVLWLAGVLAVASLALVWSSRPAPAR</sequence>
<dbReference type="InterPro" id="IPR036259">
    <property type="entry name" value="MFS_trans_sf"/>
</dbReference>
<feature type="transmembrane region" description="Helical" evidence="6">
    <location>
        <begin position="12"/>
        <end position="38"/>
    </location>
</feature>